<dbReference type="AlphaFoldDB" id="A0A7I8IQ03"/>
<keyword evidence="2" id="KW-0812">Transmembrane</keyword>
<keyword evidence="2" id="KW-0472">Membrane</keyword>
<dbReference type="PANTHER" id="PTHR35280">
    <property type="entry name" value="F17L21.9"/>
    <property type="match status" value="1"/>
</dbReference>
<reference evidence="3 4" key="1">
    <citation type="submission" date="2019-12" db="EMBL/GenBank/DDBJ databases">
        <authorList>
            <person name="Scholz U."/>
            <person name="Mascher M."/>
            <person name="Fiebig A."/>
        </authorList>
    </citation>
    <scope>NUCLEOTIDE SEQUENCE</scope>
</reference>
<keyword evidence="4" id="KW-1185">Reference proteome</keyword>
<feature type="compositionally biased region" description="Polar residues" evidence="1">
    <location>
        <begin position="168"/>
        <end position="179"/>
    </location>
</feature>
<feature type="region of interest" description="Disordered" evidence="1">
    <location>
        <begin position="1"/>
        <end position="35"/>
    </location>
</feature>
<feature type="compositionally biased region" description="Basic and acidic residues" evidence="1">
    <location>
        <begin position="1"/>
        <end position="22"/>
    </location>
</feature>
<name>A0A7I8IQ03_SPIIN</name>
<sequence>MRGEESERVSEDRERERLGDPLRRRRQRTEMDEVEQIQEAIQQLVDRRRRRRNEGRAASELDEEEEDRLLSDLLSQLASLKVPSAAEADKRGADDDLASELRKLRRQNTITHCLLSAMIVVTAAWQLSAASLLLSLKSGLTNPFKTAVSLIGSVLKGGGGDLQELQRLSSNSNHQQLEGPSSAPSSAFQSSQP</sequence>
<proteinExistence type="predicted"/>
<keyword evidence="2" id="KW-1133">Transmembrane helix</keyword>
<gene>
    <name evidence="3" type="ORF">SI7747_05006380</name>
</gene>
<dbReference type="Proteomes" id="UP001189122">
    <property type="component" value="Unassembled WGS sequence"/>
</dbReference>
<feature type="region of interest" description="Disordered" evidence="1">
    <location>
        <begin position="168"/>
        <end position="193"/>
    </location>
</feature>
<evidence type="ECO:0000313" key="3">
    <source>
        <dbReference type="EMBL" id="CAA2620211.1"/>
    </source>
</evidence>
<feature type="compositionally biased region" description="Low complexity" evidence="1">
    <location>
        <begin position="180"/>
        <end position="193"/>
    </location>
</feature>
<protein>
    <submittedName>
        <fullName evidence="3">Uncharacterized protein</fullName>
    </submittedName>
</protein>
<feature type="transmembrane region" description="Helical" evidence="2">
    <location>
        <begin position="113"/>
        <end position="136"/>
    </location>
</feature>
<evidence type="ECO:0000256" key="2">
    <source>
        <dbReference type="SAM" id="Phobius"/>
    </source>
</evidence>
<accession>A0A7I8IQ03</accession>
<evidence type="ECO:0000256" key="1">
    <source>
        <dbReference type="SAM" id="MobiDB-lite"/>
    </source>
</evidence>
<dbReference type="EMBL" id="CACRZD030000005">
    <property type="protein sequence ID" value="CAA6659960.1"/>
    <property type="molecule type" value="Genomic_DNA"/>
</dbReference>
<dbReference type="EMBL" id="LR743592">
    <property type="protein sequence ID" value="CAA2620211.1"/>
    <property type="molecule type" value="Genomic_DNA"/>
</dbReference>
<organism evidence="3">
    <name type="scientific">Spirodela intermedia</name>
    <name type="common">Intermediate duckweed</name>
    <dbReference type="NCBI Taxonomy" id="51605"/>
    <lineage>
        <taxon>Eukaryota</taxon>
        <taxon>Viridiplantae</taxon>
        <taxon>Streptophyta</taxon>
        <taxon>Embryophyta</taxon>
        <taxon>Tracheophyta</taxon>
        <taxon>Spermatophyta</taxon>
        <taxon>Magnoliopsida</taxon>
        <taxon>Liliopsida</taxon>
        <taxon>Araceae</taxon>
        <taxon>Lemnoideae</taxon>
        <taxon>Spirodela</taxon>
    </lineage>
</organism>
<dbReference type="PANTHER" id="PTHR35280:SF1">
    <property type="entry name" value="F17L21.9"/>
    <property type="match status" value="1"/>
</dbReference>
<evidence type="ECO:0000313" key="4">
    <source>
        <dbReference type="Proteomes" id="UP001189122"/>
    </source>
</evidence>